<evidence type="ECO:0000313" key="12">
    <source>
        <dbReference type="Proteomes" id="UP001558613"/>
    </source>
</evidence>
<evidence type="ECO:0000256" key="2">
    <source>
        <dbReference type="ARBA" id="ARBA00022723"/>
    </source>
</evidence>
<evidence type="ECO:0000259" key="10">
    <source>
        <dbReference type="PROSITE" id="PS50188"/>
    </source>
</evidence>
<dbReference type="Proteomes" id="UP001558613">
    <property type="component" value="Unassembled WGS sequence"/>
</dbReference>
<dbReference type="SMART" id="SM00336">
    <property type="entry name" value="BBOX"/>
    <property type="match status" value="1"/>
</dbReference>
<feature type="domain" description="RING-type" evidence="8">
    <location>
        <begin position="18"/>
        <end position="58"/>
    </location>
</feature>
<dbReference type="Gene3D" id="4.10.830.40">
    <property type="match status" value="1"/>
</dbReference>
<dbReference type="SUPFAM" id="SSF57850">
    <property type="entry name" value="RING/U-box"/>
    <property type="match status" value="2"/>
</dbReference>
<feature type="domain" description="RING-type" evidence="8">
    <location>
        <begin position="434"/>
        <end position="474"/>
    </location>
</feature>
<dbReference type="InterPro" id="IPR006574">
    <property type="entry name" value="PRY"/>
</dbReference>
<organism evidence="11 12">
    <name type="scientific">Cirrhinus molitorella</name>
    <name type="common">mud carp</name>
    <dbReference type="NCBI Taxonomy" id="172907"/>
    <lineage>
        <taxon>Eukaryota</taxon>
        <taxon>Metazoa</taxon>
        <taxon>Chordata</taxon>
        <taxon>Craniata</taxon>
        <taxon>Vertebrata</taxon>
        <taxon>Euteleostomi</taxon>
        <taxon>Actinopterygii</taxon>
        <taxon>Neopterygii</taxon>
        <taxon>Teleostei</taxon>
        <taxon>Ostariophysi</taxon>
        <taxon>Cypriniformes</taxon>
        <taxon>Cyprinidae</taxon>
        <taxon>Labeoninae</taxon>
        <taxon>Labeonini</taxon>
        <taxon>Cirrhinus</taxon>
    </lineage>
</organism>
<dbReference type="SMART" id="SM00184">
    <property type="entry name" value="RING"/>
    <property type="match status" value="2"/>
</dbReference>
<dbReference type="PROSITE" id="PS00518">
    <property type="entry name" value="ZF_RING_1"/>
    <property type="match status" value="2"/>
</dbReference>
<proteinExistence type="predicted"/>
<keyword evidence="4" id="KW-0862">Zinc</keyword>
<feature type="domain" description="B box-type" evidence="9">
    <location>
        <begin position="164"/>
        <end position="204"/>
    </location>
</feature>
<dbReference type="PROSITE" id="PS50188">
    <property type="entry name" value="B302_SPRY"/>
    <property type="match status" value="1"/>
</dbReference>
<dbReference type="Pfam" id="PF00622">
    <property type="entry name" value="SPRY"/>
    <property type="match status" value="1"/>
</dbReference>
<dbReference type="InterPro" id="IPR003877">
    <property type="entry name" value="SPRY_dom"/>
</dbReference>
<dbReference type="InterPro" id="IPR017907">
    <property type="entry name" value="Znf_RING_CS"/>
</dbReference>
<dbReference type="Pfam" id="PF00643">
    <property type="entry name" value="zf-B_box"/>
    <property type="match status" value="1"/>
</dbReference>
<reference evidence="11 12" key="1">
    <citation type="submission" date="2023-09" db="EMBL/GenBank/DDBJ databases">
        <authorList>
            <person name="Wang M."/>
        </authorList>
    </citation>
    <scope>NUCLEOTIDE SEQUENCE [LARGE SCALE GENOMIC DNA]</scope>
    <source>
        <strain evidence="11">GT-2023</strain>
        <tissue evidence="11">Liver</tissue>
    </source>
</reference>
<dbReference type="Pfam" id="PF13765">
    <property type="entry name" value="PRY"/>
    <property type="match status" value="1"/>
</dbReference>
<dbReference type="InterPro" id="IPR001841">
    <property type="entry name" value="Znf_RING"/>
</dbReference>
<dbReference type="PANTHER" id="PTHR25465:SF49">
    <property type="entry name" value="BLOODTHIRSTY-RELATED GENE FAMILY, MEMBER 1-RELATED"/>
    <property type="match status" value="1"/>
</dbReference>
<dbReference type="InterPro" id="IPR013320">
    <property type="entry name" value="ConA-like_dom_sf"/>
</dbReference>
<dbReference type="SMART" id="SM00449">
    <property type="entry name" value="SPRY"/>
    <property type="match status" value="1"/>
</dbReference>
<feature type="domain" description="B30.2/SPRY" evidence="10">
    <location>
        <begin position="694"/>
        <end position="890"/>
    </location>
</feature>
<evidence type="ECO:0000256" key="6">
    <source>
        <dbReference type="PROSITE-ProRule" id="PRU00024"/>
    </source>
</evidence>
<evidence type="ECO:0000256" key="4">
    <source>
        <dbReference type="ARBA" id="ARBA00022833"/>
    </source>
</evidence>
<gene>
    <name evidence="11" type="ORF">QQF64_029497</name>
</gene>
<dbReference type="CDD" id="cd13733">
    <property type="entry name" value="SPRY_PRY_C-I_1"/>
    <property type="match status" value="1"/>
</dbReference>
<dbReference type="CDD" id="cd19769">
    <property type="entry name" value="Bbox2_TRIM16-like"/>
    <property type="match status" value="1"/>
</dbReference>
<dbReference type="PRINTS" id="PR01407">
    <property type="entry name" value="BUTYPHLNCDUF"/>
</dbReference>
<keyword evidence="2" id="KW-0479">Metal-binding</keyword>
<dbReference type="InterPro" id="IPR001870">
    <property type="entry name" value="B30.2/SPRY"/>
</dbReference>
<evidence type="ECO:0000256" key="7">
    <source>
        <dbReference type="SAM" id="Coils"/>
    </source>
</evidence>
<evidence type="ECO:0000259" key="8">
    <source>
        <dbReference type="PROSITE" id="PS50089"/>
    </source>
</evidence>
<dbReference type="InterPro" id="IPR043136">
    <property type="entry name" value="B30.2/SPRY_sf"/>
</dbReference>
<feature type="coiled-coil region" evidence="7">
    <location>
        <begin position="215"/>
        <end position="304"/>
    </location>
</feature>
<dbReference type="CDD" id="cd19802">
    <property type="entry name" value="Bbox1_TRIM8-like"/>
    <property type="match status" value="1"/>
</dbReference>
<keyword evidence="1" id="KW-0399">Innate immunity</keyword>
<dbReference type="InterPro" id="IPR027370">
    <property type="entry name" value="Znf-RING_euk"/>
</dbReference>
<dbReference type="InterPro" id="IPR051051">
    <property type="entry name" value="E3_ubiq-ligase_TRIM/RNF"/>
</dbReference>
<dbReference type="Pfam" id="PF13445">
    <property type="entry name" value="zf-RING_UBOX"/>
    <property type="match status" value="1"/>
</dbReference>
<name>A0ABR3N0Y8_9TELE</name>
<keyword evidence="5" id="KW-0391">Immunity</keyword>
<dbReference type="PANTHER" id="PTHR25465">
    <property type="entry name" value="B-BOX DOMAIN CONTAINING"/>
    <property type="match status" value="1"/>
</dbReference>
<dbReference type="Pfam" id="PF15227">
    <property type="entry name" value="zf-C3HC4_4"/>
    <property type="match status" value="1"/>
</dbReference>
<evidence type="ECO:0000259" key="9">
    <source>
        <dbReference type="PROSITE" id="PS50119"/>
    </source>
</evidence>
<keyword evidence="7" id="KW-0175">Coiled coil</keyword>
<evidence type="ECO:0000256" key="3">
    <source>
        <dbReference type="ARBA" id="ARBA00022771"/>
    </source>
</evidence>
<evidence type="ECO:0000256" key="1">
    <source>
        <dbReference type="ARBA" id="ARBA00022588"/>
    </source>
</evidence>
<sequence>MQCPQSPGRMLSEEQFSCSICLEVFVEPVSTPCGHTFCKACLQGFWNHSKKFLCPMCKKTFSRKPELSVNCVLAEIAEQFQGLSTMSSVDRANGEFANSPQRDDDWGDFAKAGDVPCDACIGRKMKAMKSCLNCPGSFCEAHLRHHKKGKAMNSHKLVEPIHNLEDKMCKTHKRLLDAYCRNEHVCVCKECAESSHKGHDVVSTEREWKKKTSQLGKKRSELKHLIKEREKKLEEIKQSIKVLKDNSQKEIEESWAVYAELQRLLEQSQAELLELITTRQKQAEQQAKDLASGLEHELNTLKKRSSELDALAQTQDRVLFLQFLPSLPLPPEPSDWSAVSVNTELFLCTIRKSVCSLVDKFQHEVKRLYGKELRKLQNYASEVILDPATAQRDLCLSEDGRQTRTVIVVTGIQLQQTAGMASPTSMLAEEQVHCSICLDVFTNPVSIPCGHNFCMACIGSYWKSSALFMCPMCKKTYFKQPDISINTVLREIAEKFKEMKSNPIANLQKTTQPDPGQSPVELPTEMPELIPPNGPWVQEVSCDALLRKTEAEVQQMIQERLSKVDDIKQSIELNKSSAQREIEDSMQVFSDLIRAVQKAQAELVLDIEEKQRKTESWANGQIQELEQEIDFLKLRNTKLEFLSHTEDHIHFLQNFSSLMAHPHTKDWSETCVYADPCVGTTRRAVLKLEETLTEEVEKLAEKELKRVQKYSVDITFDPDTANPWLQLSEDGRQMRHLGSWQDLPDTPERFDTVVIVLGREGQSSGRRYWEVQVGEKDDWYIGVAQASVKRKGRISVSTSHGYWALAMKKGQEYRVSSSPPLLLSIEPKLKRVGVYVDYEEGQVSFYDVQNKSHIYTFMDSFKEKLFPFFYLYCCDKASDTLMICPVQETSHTKQC</sequence>
<dbReference type="InterPro" id="IPR058030">
    <property type="entry name" value="TRIM8/14/16/25/29/45/65_CC"/>
</dbReference>
<dbReference type="EMBL" id="JAYMGO010000007">
    <property type="protein sequence ID" value="KAL1270481.1"/>
    <property type="molecule type" value="Genomic_DNA"/>
</dbReference>
<dbReference type="Gene3D" id="2.60.120.920">
    <property type="match status" value="1"/>
</dbReference>
<dbReference type="Pfam" id="PF25600">
    <property type="entry name" value="TRIM_CC"/>
    <property type="match status" value="2"/>
</dbReference>
<dbReference type="Gene3D" id="3.30.40.10">
    <property type="entry name" value="Zinc/RING finger domain, C3HC4 (zinc finger)"/>
    <property type="match status" value="2"/>
</dbReference>
<protein>
    <submittedName>
        <fullName evidence="11">Uncharacterized protein</fullName>
    </submittedName>
</protein>
<dbReference type="InterPro" id="IPR003879">
    <property type="entry name" value="Butyrophylin_SPRY"/>
</dbReference>
<keyword evidence="3 6" id="KW-0863">Zinc-finger</keyword>
<accession>A0ABR3N0Y8</accession>
<evidence type="ECO:0000256" key="5">
    <source>
        <dbReference type="ARBA" id="ARBA00022859"/>
    </source>
</evidence>
<dbReference type="InterPro" id="IPR000315">
    <property type="entry name" value="Znf_B-box"/>
</dbReference>
<keyword evidence="12" id="KW-1185">Reference proteome</keyword>
<dbReference type="SMART" id="SM00589">
    <property type="entry name" value="PRY"/>
    <property type="match status" value="1"/>
</dbReference>
<dbReference type="SUPFAM" id="SSF49899">
    <property type="entry name" value="Concanavalin A-like lectins/glucanases"/>
    <property type="match status" value="1"/>
</dbReference>
<dbReference type="InterPro" id="IPR013083">
    <property type="entry name" value="Znf_RING/FYVE/PHD"/>
</dbReference>
<dbReference type="PROSITE" id="PS50119">
    <property type="entry name" value="ZF_BBOX"/>
    <property type="match status" value="1"/>
</dbReference>
<dbReference type="PROSITE" id="PS50089">
    <property type="entry name" value="ZF_RING_2"/>
    <property type="match status" value="2"/>
</dbReference>
<evidence type="ECO:0000313" key="11">
    <source>
        <dbReference type="EMBL" id="KAL1270481.1"/>
    </source>
</evidence>
<dbReference type="SUPFAM" id="SSF57845">
    <property type="entry name" value="B-box zinc-binding domain"/>
    <property type="match status" value="1"/>
</dbReference>
<comment type="caution">
    <text evidence="11">The sequence shown here is derived from an EMBL/GenBank/DDBJ whole genome shotgun (WGS) entry which is preliminary data.</text>
</comment>
<dbReference type="Gene3D" id="3.30.160.60">
    <property type="entry name" value="Classic Zinc Finger"/>
    <property type="match status" value="1"/>
</dbReference>